<organism evidence="22 23">
    <name type="scientific">Linum tenue</name>
    <dbReference type="NCBI Taxonomy" id="586396"/>
    <lineage>
        <taxon>Eukaryota</taxon>
        <taxon>Viridiplantae</taxon>
        <taxon>Streptophyta</taxon>
        <taxon>Embryophyta</taxon>
        <taxon>Tracheophyta</taxon>
        <taxon>Spermatophyta</taxon>
        <taxon>Magnoliopsida</taxon>
        <taxon>eudicotyledons</taxon>
        <taxon>Gunneridae</taxon>
        <taxon>Pentapetalae</taxon>
        <taxon>rosids</taxon>
        <taxon>fabids</taxon>
        <taxon>Malpighiales</taxon>
        <taxon>Linaceae</taxon>
        <taxon>Linum</taxon>
    </lineage>
</organism>
<evidence type="ECO:0000256" key="19">
    <source>
        <dbReference type="ARBA" id="ARBA00042677"/>
    </source>
</evidence>
<comment type="catalytic activity">
    <reaction evidence="1">
        <text>a beta-lactam + H2O = a substituted beta-amino acid</text>
        <dbReference type="Rhea" id="RHEA:20401"/>
        <dbReference type="ChEBI" id="CHEBI:15377"/>
        <dbReference type="ChEBI" id="CHEBI:35627"/>
        <dbReference type="ChEBI" id="CHEBI:140347"/>
        <dbReference type="EC" id="3.5.2.6"/>
    </reaction>
</comment>
<dbReference type="GO" id="GO:0008800">
    <property type="term" value="F:beta-lactamase activity"/>
    <property type="evidence" value="ECO:0007669"/>
    <property type="project" value="UniProtKB-EC"/>
</dbReference>
<sequence>SLPPLLLVPLTVSNSSAADFTATSRQTKFPAGDIKRKPVTGIKGMENGLISVDRWTAGSQVYFLTHLHSDHTQGLTSGWARGPLFCSRLTAKLFPTRFPDFDLTLLRVVDIGVWNSVPLVSPSSGSRTVARVMAIDAHHCPGAVMFLFRGDFGCLLYTGDFRWETTGERAKMGRAMLVNALNGRTVDNLHLDNTYCNPSYDFPPREVAAQEIVNLIASHPKHDVVIGIDSLGKEDLLLHIALSLGIKIWVWPERLQTMHILGFHDTFTTKTSLTRVRAVPRYSFSIETLEALNATRPTIGIMPSGLPWVVRPVKGDANLSGSHLTARYKKRQPSGSSTGVEKLHQYMYSVLYSDHSCFSEIQEFMELVQPTIVKGIVCSSACYVEPLYFFGRLCGVFSVDSHVQTKRRSERAADVEINKSAAESGVEAVRKKMRSRAYYAAGGVKVSRTSVLRRVSRGAKIMDNDSAD</sequence>
<evidence type="ECO:0000256" key="16">
    <source>
        <dbReference type="ARBA" id="ARBA00039555"/>
    </source>
</evidence>
<keyword evidence="7" id="KW-0540">Nuclease</keyword>
<evidence type="ECO:0000256" key="2">
    <source>
        <dbReference type="ARBA" id="ARBA00004123"/>
    </source>
</evidence>
<evidence type="ECO:0000256" key="7">
    <source>
        <dbReference type="ARBA" id="ARBA00022722"/>
    </source>
</evidence>
<proteinExistence type="inferred from homology"/>
<evidence type="ECO:0000256" key="8">
    <source>
        <dbReference type="ARBA" id="ARBA00022759"/>
    </source>
</evidence>
<dbReference type="GO" id="GO:0035312">
    <property type="term" value="F:5'-3' DNA exonuclease activity"/>
    <property type="evidence" value="ECO:0007669"/>
    <property type="project" value="TreeGrafter"/>
</dbReference>
<evidence type="ECO:0000259" key="21">
    <source>
        <dbReference type="Pfam" id="PF07522"/>
    </source>
</evidence>
<dbReference type="Pfam" id="PF07522">
    <property type="entry name" value="DRMBL"/>
    <property type="match status" value="1"/>
</dbReference>
<keyword evidence="14" id="KW-0234">DNA repair</keyword>
<comment type="caution">
    <text evidence="22">The sequence shown here is derived from an EMBL/GenBank/DDBJ whole genome shotgun (WGS) entry which is preliminary data.</text>
</comment>
<evidence type="ECO:0000313" key="22">
    <source>
        <dbReference type="EMBL" id="CAI0550208.1"/>
    </source>
</evidence>
<dbReference type="InterPro" id="IPR011084">
    <property type="entry name" value="DRMBL"/>
</dbReference>
<evidence type="ECO:0000256" key="12">
    <source>
        <dbReference type="ARBA" id="ARBA00022895"/>
    </source>
</evidence>
<dbReference type="Gene3D" id="3.40.50.12650">
    <property type="match status" value="1"/>
</dbReference>
<evidence type="ECO:0000256" key="11">
    <source>
        <dbReference type="ARBA" id="ARBA00022839"/>
    </source>
</evidence>
<evidence type="ECO:0000256" key="15">
    <source>
        <dbReference type="ARBA" id="ARBA00023242"/>
    </source>
</evidence>
<dbReference type="FunFam" id="3.40.50.12650:FF:000003">
    <property type="entry name" value="DNA cross-link repair 1B"/>
    <property type="match status" value="1"/>
</dbReference>
<keyword evidence="23" id="KW-1185">Reference proteome</keyword>
<evidence type="ECO:0000256" key="13">
    <source>
        <dbReference type="ARBA" id="ARBA00023172"/>
    </source>
</evidence>
<keyword evidence="12" id="KW-0779">Telomere</keyword>
<evidence type="ECO:0000256" key="18">
    <source>
        <dbReference type="ARBA" id="ARBA00041693"/>
    </source>
</evidence>
<evidence type="ECO:0000256" key="9">
    <source>
        <dbReference type="ARBA" id="ARBA00022763"/>
    </source>
</evidence>
<reference evidence="22" key="1">
    <citation type="submission" date="2022-08" db="EMBL/GenBank/DDBJ databases">
        <authorList>
            <person name="Gutierrez-Valencia J."/>
        </authorList>
    </citation>
    <scope>NUCLEOTIDE SEQUENCE</scope>
</reference>
<dbReference type="EMBL" id="CAMGYJ010000010">
    <property type="protein sequence ID" value="CAI0550208.1"/>
    <property type="molecule type" value="Genomic_DNA"/>
</dbReference>
<evidence type="ECO:0000256" key="3">
    <source>
        <dbReference type="ARBA" id="ARBA00004574"/>
    </source>
</evidence>
<keyword evidence="6" id="KW-0158">Chromosome</keyword>
<accession>A0AAV0QYA5</accession>
<feature type="non-terminal residue" evidence="22">
    <location>
        <position position="1"/>
    </location>
</feature>
<evidence type="ECO:0000256" key="14">
    <source>
        <dbReference type="ARBA" id="ARBA00023204"/>
    </source>
</evidence>
<keyword evidence="15" id="KW-0539">Nucleus</keyword>
<dbReference type="InterPro" id="IPR036866">
    <property type="entry name" value="RibonucZ/Hydroxyglut_hydro"/>
</dbReference>
<evidence type="ECO:0000256" key="5">
    <source>
        <dbReference type="ARBA" id="ARBA00012865"/>
    </source>
</evidence>
<dbReference type="GO" id="GO:0036297">
    <property type="term" value="P:interstrand cross-link repair"/>
    <property type="evidence" value="ECO:0007669"/>
    <property type="project" value="TreeGrafter"/>
</dbReference>
<comment type="subcellular location">
    <subcellularLocation>
        <location evidence="3">Chromosome</location>
        <location evidence="3">Telomere</location>
    </subcellularLocation>
    <subcellularLocation>
        <location evidence="2">Nucleus</location>
    </subcellularLocation>
</comment>
<dbReference type="AlphaFoldDB" id="A0AAV0QYA5"/>
<evidence type="ECO:0000313" key="23">
    <source>
        <dbReference type="Proteomes" id="UP001154282"/>
    </source>
</evidence>
<keyword evidence="13" id="KW-0233">DNA recombination</keyword>
<evidence type="ECO:0000256" key="6">
    <source>
        <dbReference type="ARBA" id="ARBA00022454"/>
    </source>
</evidence>
<comment type="similarity">
    <text evidence="4">Belongs to the DNA repair metallo-beta-lactamase (DRMBL) family.</text>
</comment>
<dbReference type="GO" id="GO:0006310">
    <property type="term" value="P:DNA recombination"/>
    <property type="evidence" value="ECO:0007669"/>
    <property type="project" value="UniProtKB-KW"/>
</dbReference>
<dbReference type="EC" id="3.5.2.6" evidence="5"/>
<evidence type="ECO:0000256" key="1">
    <source>
        <dbReference type="ARBA" id="ARBA00001526"/>
    </source>
</evidence>
<gene>
    <name evidence="22" type="ORF">LITE_LOCUS45460</name>
</gene>
<evidence type="ECO:0000256" key="4">
    <source>
        <dbReference type="ARBA" id="ARBA00010304"/>
    </source>
</evidence>
<dbReference type="PANTHER" id="PTHR23240:SF8">
    <property type="entry name" value="PROTEIN ARTEMIS"/>
    <property type="match status" value="1"/>
</dbReference>
<evidence type="ECO:0000256" key="17">
    <source>
        <dbReference type="ARBA" id="ARBA00039759"/>
    </source>
</evidence>
<dbReference type="GO" id="GO:0006303">
    <property type="term" value="P:double-strand break repair via nonhomologous end joining"/>
    <property type="evidence" value="ECO:0007669"/>
    <property type="project" value="TreeGrafter"/>
</dbReference>
<keyword evidence="10" id="KW-0378">Hydrolase</keyword>
<dbReference type="Gene3D" id="3.60.15.10">
    <property type="entry name" value="Ribonuclease Z/Hydroxyacylglutathione hydrolase-like"/>
    <property type="match status" value="1"/>
</dbReference>
<keyword evidence="8" id="KW-0255">Endonuclease</keyword>
<feature type="domain" description="DNA repair metallo-beta-lactamase" evidence="21">
    <location>
        <begin position="265"/>
        <end position="373"/>
    </location>
</feature>
<dbReference type="SUPFAM" id="SSF56281">
    <property type="entry name" value="Metallo-hydrolase/oxidoreductase"/>
    <property type="match status" value="1"/>
</dbReference>
<dbReference type="GO" id="GO:0004519">
    <property type="term" value="F:endonuclease activity"/>
    <property type="evidence" value="ECO:0007669"/>
    <property type="project" value="UniProtKB-KW"/>
</dbReference>
<protein>
    <recommendedName>
        <fullName evidence="16">5' exonuclease Apollo</fullName>
        <ecNumber evidence="5">3.5.2.6</ecNumber>
    </recommendedName>
    <alternativeName>
        <fullName evidence="18">DNA cross-link repair 1B protein</fullName>
    </alternativeName>
    <alternativeName>
        <fullName evidence="19">DNA cross-link repair 1C protein</fullName>
    </alternativeName>
    <alternativeName>
        <fullName evidence="17">Protein artemis</fullName>
    </alternativeName>
    <alternativeName>
        <fullName evidence="20">SNM1 homolog B</fullName>
    </alternativeName>
</protein>
<dbReference type="GO" id="GO:0003684">
    <property type="term" value="F:damaged DNA binding"/>
    <property type="evidence" value="ECO:0007669"/>
    <property type="project" value="TreeGrafter"/>
</dbReference>
<dbReference type="GO" id="GO:0005634">
    <property type="term" value="C:nucleus"/>
    <property type="evidence" value="ECO:0007669"/>
    <property type="project" value="UniProtKB-SubCell"/>
</dbReference>
<keyword evidence="11" id="KW-0269">Exonuclease</keyword>
<name>A0AAV0QYA5_9ROSI</name>
<evidence type="ECO:0000256" key="20">
    <source>
        <dbReference type="ARBA" id="ARBA00042738"/>
    </source>
</evidence>
<dbReference type="Proteomes" id="UP001154282">
    <property type="component" value="Unassembled WGS sequence"/>
</dbReference>
<keyword evidence="9" id="KW-0227">DNA damage</keyword>
<evidence type="ECO:0000256" key="10">
    <source>
        <dbReference type="ARBA" id="ARBA00022801"/>
    </source>
</evidence>
<dbReference type="GO" id="GO:0000781">
    <property type="term" value="C:chromosome, telomeric region"/>
    <property type="evidence" value="ECO:0007669"/>
    <property type="project" value="UniProtKB-SubCell"/>
</dbReference>
<dbReference type="PANTHER" id="PTHR23240">
    <property type="entry name" value="DNA CROSS-LINK REPAIR PROTEIN PSO2/SNM1-RELATED"/>
    <property type="match status" value="1"/>
</dbReference>